<dbReference type="PROSITE" id="PS50943">
    <property type="entry name" value="HTH_CROC1"/>
    <property type="match status" value="1"/>
</dbReference>
<dbReference type="SMART" id="SM00530">
    <property type="entry name" value="HTH_XRE"/>
    <property type="match status" value="1"/>
</dbReference>
<dbReference type="InterPro" id="IPR001387">
    <property type="entry name" value="Cro/C1-type_HTH"/>
</dbReference>
<dbReference type="RefSeq" id="WP_185120353.1">
    <property type="nucleotide sequence ID" value="NZ_JACJVQ010000011.1"/>
</dbReference>
<dbReference type="PANTHER" id="PTHR46558:SF11">
    <property type="entry name" value="HTH-TYPE TRANSCRIPTIONAL REGULATOR XRE"/>
    <property type="match status" value="1"/>
</dbReference>
<evidence type="ECO:0000256" key="1">
    <source>
        <dbReference type="ARBA" id="ARBA00023125"/>
    </source>
</evidence>
<protein>
    <submittedName>
        <fullName evidence="3">Helix-turn-helix transcriptional regulator</fullName>
    </submittedName>
</protein>
<dbReference type="GO" id="GO:0003677">
    <property type="term" value="F:DNA binding"/>
    <property type="evidence" value="ECO:0007669"/>
    <property type="project" value="UniProtKB-KW"/>
</dbReference>
<dbReference type="SUPFAM" id="SSF47413">
    <property type="entry name" value="lambda repressor-like DNA-binding domains"/>
    <property type="match status" value="1"/>
</dbReference>
<evidence type="ECO:0000313" key="3">
    <source>
        <dbReference type="EMBL" id="MBB6635108.1"/>
    </source>
</evidence>
<feature type="domain" description="HTH cro/C1-type" evidence="2">
    <location>
        <begin position="7"/>
        <end position="61"/>
    </location>
</feature>
<reference evidence="3 4" key="1">
    <citation type="submission" date="2020-08" db="EMBL/GenBank/DDBJ databases">
        <title>Cohnella phylogeny.</title>
        <authorList>
            <person name="Dunlap C."/>
        </authorList>
    </citation>
    <scope>NUCLEOTIDE SEQUENCE [LARGE SCALE GENOMIC DNA]</scope>
    <source>
        <strain evidence="3 4">DSM 25241</strain>
    </source>
</reference>
<gene>
    <name evidence="3" type="ORF">H7B67_13390</name>
</gene>
<keyword evidence="1" id="KW-0238">DNA-binding</keyword>
<keyword evidence="4" id="KW-1185">Reference proteome</keyword>
<proteinExistence type="predicted"/>
<dbReference type="InterPro" id="IPR010982">
    <property type="entry name" value="Lambda_DNA-bd_dom_sf"/>
</dbReference>
<comment type="caution">
    <text evidence="3">The sequence shown here is derived from an EMBL/GenBank/DDBJ whole genome shotgun (WGS) entry which is preliminary data.</text>
</comment>
<accession>A0A841SY57</accession>
<organism evidence="3 4">
    <name type="scientific">Cohnella thailandensis</name>
    <dbReference type="NCBI Taxonomy" id="557557"/>
    <lineage>
        <taxon>Bacteria</taxon>
        <taxon>Bacillati</taxon>
        <taxon>Bacillota</taxon>
        <taxon>Bacilli</taxon>
        <taxon>Bacillales</taxon>
        <taxon>Paenibacillaceae</taxon>
        <taxon>Cohnella</taxon>
    </lineage>
</organism>
<sequence length="125" mass="14338">MNIGNRIAELRDARALTQEQLATTLGISRAALSHYEKNRRQPDFDTLIKLADEFNVSVDYLLGRTKRPEITLDPVVRQFVDDLELSEQEILERFSLKVDGTKLSPEEAKRFIAFVRAERSMETNG</sequence>
<dbReference type="Pfam" id="PF01381">
    <property type="entry name" value="HTH_3"/>
    <property type="match status" value="1"/>
</dbReference>
<dbReference type="PANTHER" id="PTHR46558">
    <property type="entry name" value="TRACRIPTIONAL REGULATORY PROTEIN-RELATED-RELATED"/>
    <property type="match status" value="1"/>
</dbReference>
<dbReference type="CDD" id="cd00093">
    <property type="entry name" value="HTH_XRE"/>
    <property type="match status" value="1"/>
</dbReference>
<name>A0A841SY57_9BACL</name>
<dbReference type="Proteomes" id="UP000535838">
    <property type="component" value="Unassembled WGS sequence"/>
</dbReference>
<dbReference type="AlphaFoldDB" id="A0A841SY57"/>
<dbReference type="EMBL" id="JACJVQ010000011">
    <property type="protein sequence ID" value="MBB6635108.1"/>
    <property type="molecule type" value="Genomic_DNA"/>
</dbReference>
<dbReference type="Gene3D" id="1.10.260.40">
    <property type="entry name" value="lambda repressor-like DNA-binding domains"/>
    <property type="match status" value="1"/>
</dbReference>
<evidence type="ECO:0000313" key="4">
    <source>
        <dbReference type="Proteomes" id="UP000535838"/>
    </source>
</evidence>
<evidence type="ECO:0000259" key="2">
    <source>
        <dbReference type="PROSITE" id="PS50943"/>
    </source>
</evidence>